<dbReference type="InterPro" id="IPR018023">
    <property type="entry name" value="Ribosome_mat_SBDS_CS"/>
</dbReference>
<dbReference type="Proteomes" id="UP000006726">
    <property type="component" value="Chromosome 8"/>
</dbReference>
<reference evidence="10 11" key="1">
    <citation type="journal article" date="2004" name="Science">
        <title>Complete genome sequence of the apicomplexan, Cryptosporidium parvum.</title>
        <authorList>
            <person name="Abrahamsen M.S."/>
            <person name="Templeton T.J."/>
            <person name="Enomoto S."/>
            <person name="Abrahante J.E."/>
            <person name="Zhu G."/>
            <person name="Lancto C.A."/>
            <person name="Deng M."/>
            <person name="Liu C."/>
            <person name="Widmer G."/>
            <person name="Tzipori S."/>
            <person name="Buck G.A."/>
            <person name="Xu P."/>
            <person name="Bankier A.T."/>
            <person name="Dear P.H."/>
            <person name="Konfortov B.A."/>
            <person name="Spriggs H.F."/>
            <person name="Iyer L."/>
            <person name="Anantharaman V."/>
            <person name="Aravind L."/>
            <person name="Kapur V."/>
        </authorList>
    </citation>
    <scope>NUCLEOTIDE SEQUENCE [LARGE SCALE GENOMIC DNA]</scope>
    <source>
        <strain evidence="11">Iowa II</strain>
    </source>
</reference>
<evidence type="ECO:0000256" key="4">
    <source>
        <dbReference type="ARBA" id="ARBA00022490"/>
    </source>
</evidence>
<dbReference type="OrthoDB" id="10253092at2759"/>
<dbReference type="InterPro" id="IPR037188">
    <property type="entry name" value="Sdo1/SBDS_central_sf"/>
</dbReference>
<dbReference type="RefSeq" id="XP_627226.1">
    <property type="nucleotide sequence ID" value="XM_627226.1"/>
</dbReference>
<evidence type="ECO:0000313" key="11">
    <source>
        <dbReference type="Proteomes" id="UP000006726"/>
    </source>
</evidence>
<keyword evidence="6" id="KW-0539">Nucleus</keyword>
<dbReference type="EMBL" id="AAEE01000003">
    <property type="protein sequence ID" value="EAK89708.1"/>
    <property type="molecule type" value="Genomic_DNA"/>
</dbReference>
<dbReference type="Gene3D" id="3.30.1250.10">
    <property type="entry name" value="Ribosome maturation protein SBDS, N-terminal domain"/>
    <property type="match status" value="1"/>
</dbReference>
<comment type="caution">
    <text evidence="10">The sequence shown here is derived from an EMBL/GenBank/DDBJ whole genome shotgun (WGS) entry which is preliminary data.</text>
</comment>
<keyword evidence="4" id="KW-0963">Cytoplasm</keyword>
<evidence type="ECO:0000256" key="6">
    <source>
        <dbReference type="ARBA" id="ARBA00023242"/>
    </source>
</evidence>
<feature type="non-terminal residue" evidence="10">
    <location>
        <position position="1"/>
    </location>
</feature>
<dbReference type="SUPFAM" id="SSF109728">
    <property type="entry name" value="Hypothetical protein AF0491, middle domain"/>
    <property type="match status" value="1"/>
</dbReference>
<feature type="domain" description="Ribosome maturation protein SDO1/SBDS central" evidence="9">
    <location>
        <begin position="116"/>
        <end position="178"/>
    </location>
</feature>
<dbReference type="GO" id="GO:0005737">
    <property type="term" value="C:cytoplasm"/>
    <property type="evidence" value="ECO:0007669"/>
    <property type="project" value="UniProtKB-SubCell"/>
</dbReference>
<keyword evidence="11" id="KW-1185">Reference proteome</keyword>
<organism evidence="10 11">
    <name type="scientific">Cryptosporidium parvum (strain Iowa II)</name>
    <dbReference type="NCBI Taxonomy" id="353152"/>
    <lineage>
        <taxon>Eukaryota</taxon>
        <taxon>Sar</taxon>
        <taxon>Alveolata</taxon>
        <taxon>Apicomplexa</taxon>
        <taxon>Conoidasida</taxon>
        <taxon>Coccidia</taxon>
        <taxon>Eucoccidiorida</taxon>
        <taxon>Eimeriorina</taxon>
        <taxon>Cryptosporidiidae</taxon>
        <taxon>Cryptosporidium</taxon>
    </lineage>
</organism>
<dbReference type="PANTHER" id="PTHR10927:SF1">
    <property type="entry name" value="RIBOSOME MATURATION PROTEIN SBDS"/>
    <property type="match status" value="1"/>
</dbReference>
<dbReference type="SUPFAM" id="SSF57667">
    <property type="entry name" value="beta-beta-alpha zinc fingers"/>
    <property type="match status" value="1"/>
</dbReference>
<proteinExistence type="inferred from homology"/>
<dbReference type="OMA" id="CYKNKVF"/>
<dbReference type="AlphaFoldDB" id="Q5CVP3"/>
<evidence type="ECO:0000259" key="8">
    <source>
        <dbReference type="Pfam" id="PF01172"/>
    </source>
</evidence>
<name>Q5CVP3_CRYPI</name>
<dbReference type="KEGG" id="cpv:cgd8_3310"/>
<dbReference type="GO" id="GO:0042256">
    <property type="term" value="P:cytosolic ribosome assembly"/>
    <property type="evidence" value="ECO:0007669"/>
    <property type="project" value="InterPro"/>
</dbReference>
<dbReference type="InterPro" id="IPR018978">
    <property type="entry name" value="SDO1/SBDS_central"/>
</dbReference>
<dbReference type="InterPro" id="IPR036786">
    <property type="entry name" value="Ribosome_mat_SBDS_N_sf"/>
</dbReference>
<dbReference type="InterPro" id="IPR002140">
    <property type="entry name" value="Sdo1/SBDS"/>
</dbReference>
<evidence type="ECO:0000256" key="3">
    <source>
        <dbReference type="ARBA" id="ARBA00007433"/>
    </source>
</evidence>
<dbReference type="Pfam" id="PF01172">
    <property type="entry name" value="SBDS_N"/>
    <property type="match status" value="1"/>
</dbReference>
<protein>
    <submittedName>
        <fullName evidence="10">Ylr022cp-like protein that has a C2H2 zinc finger and is a component of the exosome</fullName>
    </submittedName>
</protein>
<keyword evidence="5" id="KW-0690">Ribosome biogenesis</keyword>
<accession>Q5CVP3</accession>
<feature type="domain" description="Ribosome maturation protein SDO1/SBDS N-terminal" evidence="8">
    <location>
        <begin position="20"/>
        <end position="106"/>
    </location>
</feature>
<sequence length="379" mass="44015">FTIFLKMSLFQPSNQIKLTNVAVVRYKSHGKRFEVACYKNKILNWRSGVEWDLDEVLQIRTIFANVSKGQLANSDDLNTVFGTNSIDNICKTILSKGEIQISETERSYMLDKQFTDICHMLNRMTVNPKNNLPLSVKIIESELKDSGFSVSLNKTTKEQALKAFDILKKRIPDQIERAKMMLKLSVDIVNKQNITKKLNEFNVFPISSEEKHNTYTITFLCEPRYYREIDQLDCKLLLLDSNVKTLDKNSNFDNAEAIQLELSNKSDILFNSITSDPRHIIDKKLEKTEVSIKENANAFVKPIVSSLNIEESKREIKSNMLLCRKCNIQLMDHNAFKQHYRSEWHIFNTKRNARKMEPISEEEFLELQQDIKLGFLAVE</sequence>
<dbReference type="Pfam" id="PF09377">
    <property type="entry name" value="SBDS_domain_II"/>
    <property type="match status" value="1"/>
</dbReference>
<dbReference type="GeneID" id="3374615"/>
<evidence type="ECO:0000313" key="10">
    <source>
        <dbReference type="EMBL" id="EAK89708.1"/>
    </source>
</evidence>
<dbReference type="InterPro" id="IPR039100">
    <property type="entry name" value="Sdo1/SBDS-like"/>
</dbReference>
<dbReference type="FunCoup" id="Q5CVP3">
    <property type="interactions" value="31"/>
</dbReference>
<comment type="similarity">
    <text evidence="3">Belongs to the SDO1/SBDS family.</text>
</comment>
<dbReference type="InterPro" id="IPR036236">
    <property type="entry name" value="Znf_C2H2_sf"/>
</dbReference>
<gene>
    <name evidence="10" type="ORF">cgd8_3310</name>
</gene>
<dbReference type="FunFam" id="3.30.1250.10:FF:000001">
    <property type="entry name" value="SBDS, ribosome maturation factor"/>
    <property type="match status" value="1"/>
</dbReference>
<dbReference type="GO" id="GO:0005634">
    <property type="term" value="C:nucleus"/>
    <property type="evidence" value="ECO:0007669"/>
    <property type="project" value="UniProtKB-SubCell"/>
</dbReference>
<evidence type="ECO:0000256" key="7">
    <source>
        <dbReference type="ARBA" id="ARBA00049708"/>
    </source>
</evidence>
<evidence type="ECO:0000259" key="9">
    <source>
        <dbReference type="Pfam" id="PF09377"/>
    </source>
</evidence>
<dbReference type="InterPro" id="IPR019783">
    <property type="entry name" value="SDO1/SBDS_N"/>
</dbReference>
<comment type="subunit">
    <text evidence="7">Associates with the 60S ribosomal subunit.</text>
</comment>
<evidence type="ECO:0000256" key="1">
    <source>
        <dbReference type="ARBA" id="ARBA00004123"/>
    </source>
</evidence>
<dbReference type="SUPFAM" id="SSF89895">
    <property type="entry name" value="FYSH domain"/>
    <property type="match status" value="1"/>
</dbReference>
<dbReference type="STRING" id="353152.Q5CVP3"/>
<dbReference type="NCBIfam" id="TIGR00291">
    <property type="entry name" value="RNA_SBDS"/>
    <property type="match status" value="1"/>
</dbReference>
<dbReference type="Gene3D" id="1.10.10.900">
    <property type="entry name" value="SBDS protein C-terminal domain, subdomain 1"/>
    <property type="match status" value="1"/>
</dbReference>
<dbReference type="PROSITE" id="PS01267">
    <property type="entry name" value="UPF0023"/>
    <property type="match status" value="1"/>
</dbReference>
<dbReference type="InParanoid" id="Q5CVP3"/>
<dbReference type="PANTHER" id="PTHR10927">
    <property type="entry name" value="RIBOSOME MATURATION PROTEIN SBDS"/>
    <property type="match status" value="1"/>
</dbReference>
<comment type="subcellular location">
    <subcellularLocation>
        <location evidence="2">Cytoplasm</location>
    </subcellularLocation>
    <subcellularLocation>
        <location evidence="1">Nucleus</location>
    </subcellularLocation>
</comment>
<evidence type="ECO:0000256" key="5">
    <source>
        <dbReference type="ARBA" id="ARBA00022517"/>
    </source>
</evidence>
<evidence type="ECO:0000256" key="2">
    <source>
        <dbReference type="ARBA" id="ARBA00004496"/>
    </source>
</evidence>